<name>A0A1I4TI41_9GAMM</name>
<proteinExistence type="predicted"/>
<evidence type="ECO:0000313" key="2">
    <source>
        <dbReference type="EMBL" id="SFM76331.1"/>
    </source>
</evidence>
<gene>
    <name evidence="2" type="ORF">SAMN04487963_3639</name>
</gene>
<dbReference type="AlphaFoldDB" id="A0A1I4TI41"/>
<accession>A0A1I4TI41</accession>
<keyword evidence="1" id="KW-0472">Membrane</keyword>
<keyword evidence="1" id="KW-0812">Transmembrane</keyword>
<organism evidence="2 3">
    <name type="scientific">Marinobacter zhejiangensis</name>
    <dbReference type="NCBI Taxonomy" id="488535"/>
    <lineage>
        <taxon>Bacteria</taxon>
        <taxon>Pseudomonadati</taxon>
        <taxon>Pseudomonadota</taxon>
        <taxon>Gammaproteobacteria</taxon>
        <taxon>Pseudomonadales</taxon>
        <taxon>Marinobacteraceae</taxon>
        <taxon>Marinobacter</taxon>
    </lineage>
</organism>
<feature type="transmembrane region" description="Helical" evidence="1">
    <location>
        <begin position="423"/>
        <end position="441"/>
    </location>
</feature>
<keyword evidence="3" id="KW-1185">Reference proteome</keyword>
<keyword evidence="1" id="KW-1133">Transmembrane helix</keyword>
<feature type="transmembrane region" description="Helical" evidence="1">
    <location>
        <begin position="222"/>
        <end position="245"/>
    </location>
</feature>
<dbReference type="EMBL" id="FOUE01000007">
    <property type="protein sequence ID" value="SFM76331.1"/>
    <property type="molecule type" value="Genomic_DNA"/>
</dbReference>
<dbReference type="Proteomes" id="UP000198519">
    <property type="component" value="Unassembled WGS sequence"/>
</dbReference>
<evidence type="ECO:0000256" key="1">
    <source>
        <dbReference type="SAM" id="Phobius"/>
    </source>
</evidence>
<feature type="transmembrane region" description="Helical" evidence="1">
    <location>
        <begin position="257"/>
        <end position="278"/>
    </location>
</feature>
<sequence>MNSMYEWLYLIGVLYVFFKAGQAIYQQVIWRRSRTSQRNAATEFKANNVPVSRLEAKNITSLARVLWNESLNGAVTNEVFHKEDIDPQVYRVFDFDITKKNWLSSNTAVSVSNTLNGFEFFIPSMARRWLYNTKPESIDIVFYKDIAILVGAANELDLFRERKARVALVPGLRARQTTLETWYEAPASCADFDVTPINGRGLIRAIEGDTMVLFVNGDQVDVHLFVIGSIGIFSGICALFGAAIVMDTSLPSFLSRLSFLENFLILLPVFWAILLALFHSRQHFKFQHKTIIFLNRKTSEVLLKLPGVPELKSVPWDKLMVRVSGQPGYFTGSPFSTDNNKVDFFSQDDPYHSTAEFSADSLHEGLGLWKTISMFMDGQIDSAMEIKPWGDEYERGDPQKDGLYLLKRRIKTTFPTLSLPAKALHFCLFLLTLGPLPYIVAKRVSDSRVRQAFVIKSKYLNSSDPRR</sequence>
<dbReference type="OrthoDB" id="6358639at2"/>
<evidence type="ECO:0000313" key="3">
    <source>
        <dbReference type="Proteomes" id="UP000198519"/>
    </source>
</evidence>
<protein>
    <submittedName>
        <fullName evidence="2">Uncharacterized protein</fullName>
    </submittedName>
</protein>
<reference evidence="3" key="1">
    <citation type="submission" date="2016-10" db="EMBL/GenBank/DDBJ databases">
        <authorList>
            <person name="Varghese N."/>
            <person name="Submissions S."/>
        </authorList>
    </citation>
    <scope>NUCLEOTIDE SEQUENCE [LARGE SCALE GENOMIC DNA]</scope>
    <source>
        <strain evidence="3">CGMCC 1.7061</strain>
    </source>
</reference>
<dbReference type="RefSeq" id="WP_092026587.1">
    <property type="nucleotide sequence ID" value="NZ_FOUE01000007.1"/>
</dbReference>